<feature type="region of interest" description="Disordered" evidence="1">
    <location>
        <begin position="41"/>
        <end position="72"/>
    </location>
</feature>
<organism evidence="2 3">
    <name type="scientific">Tepidamorphus gemmatus</name>
    <dbReference type="NCBI Taxonomy" id="747076"/>
    <lineage>
        <taxon>Bacteria</taxon>
        <taxon>Pseudomonadati</taxon>
        <taxon>Pseudomonadota</taxon>
        <taxon>Alphaproteobacteria</taxon>
        <taxon>Hyphomicrobiales</taxon>
        <taxon>Tepidamorphaceae</taxon>
        <taxon>Tepidamorphus</taxon>
    </lineage>
</organism>
<comment type="caution">
    <text evidence="2">The sequence shown here is derived from an EMBL/GenBank/DDBJ whole genome shotgun (WGS) entry which is preliminary data.</text>
</comment>
<dbReference type="AlphaFoldDB" id="A0A4R3MA33"/>
<protein>
    <submittedName>
        <fullName evidence="2">Uncharacterized protein</fullName>
    </submittedName>
</protein>
<dbReference type="EMBL" id="SMAK01000006">
    <property type="protein sequence ID" value="TCT10002.1"/>
    <property type="molecule type" value="Genomic_DNA"/>
</dbReference>
<accession>A0A4R3MA33</accession>
<evidence type="ECO:0000313" key="2">
    <source>
        <dbReference type="EMBL" id="TCT10002.1"/>
    </source>
</evidence>
<evidence type="ECO:0000256" key="1">
    <source>
        <dbReference type="SAM" id="MobiDB-lite"/>
    </source>
</evidence>
<keyword evidence="3" id="KW-1185">Reference proteome</keyword>
<sequence>MRRALTVLLAVAFAASVAYLWVMPETLEELEIEMPQVLAPADPQPVKDTSRVGGEPPAPAVGAAPAATGQAGEHPTVGILDPDALPFPTGCGMWLSREGEYGAVFIDAGPEGGGTMAAAMVIDGALVEFDRSQADGDPMEFGQYPRQVFVSTDQTVTVAVEASYGEQVSPGEIPVRSSTITVMKAGRLTLQFRATGRAGC</sequence>
<name>A0A4R3MA33_9HYPH</name>
<gene>
    <name evidence="2" type="ORF">EDC22_106197</name>
</gene>
<feature type="compositionally biased region" description="Low complexity" evidence="1">
    <location>
        <begin position="60"/>
        <end position="72"/>
    </location>
</feature>
<proteinExistence type="predicted"/>
<reference evidence="2 3" key="1">
    <citation type="submission" date="2019-03" db="EMBL/GenBank/DDBJ databases">
        <title>Genomic Encyclopedia of Type Strains, Phase IV (KMG-IV): sequencing the most valuable type-strain genomes for metagenomic binning, comparative biology and taxonomic classification.</title>
        <authorList>
            <person name="Goeker M."/>
        </authorList>
    </citation>
    <scope>NUCLEOTIDE SEQUENCE [LARGE SCALE GENOMIC DNA]</scope>
    <source>
        <strain evidence="2 3">DSM 19345</strain>
    </source>
</reference>
<evidence type="ECO:0000313" key="3">
    <source>
        <dbReference type="Proteomes" id="UP000295678"/>
    </source>
</evidence>
<dbReference type="RefSeq" id="WP_132806825.1">
    <property type="nucleotide sequence ID" value="NZ_SMAK01000006.1"/>
</dbReference>
<dbReference type="Proteomes" id="UP000295678">
    <property type="component" value="Unassembled WGS sequence"/>
</dbReference>